<evidence type="ECO:0000313" key="2">
    <source>
        <dbReference type="Proteomes" id="UP000245629"/>
    </source>
</evidence>
<dbReference type="RefSeq" id="WP_109334135.1">
    <property type="nucleotide sequence ID" value="NZ_CP029358.1"/>
</dbReference>
<dbReference type="OrthoDB" id="7306067at2"/>
<dbReference type="EMBL" id="CP029358">
    <property type="protein sequence ID" value="AWK90133.1"/>
    <property type="molecule type" value="Genomic_DNA"/>
</dbReference>
<organism evidence="1 2">
    <name type="scientific">Azospirillum thermophilum</name>
    <dbReference type="NCBI Taxonomy" id="2202148"/>
    <lineage>
        <taxon>Bacteria</taxon>
        <taxon>Pseudomonadati</taxon>
        <taxon>Pseudomonadota</taxon>
        <taxon>Alphaproteobacteria</taxon>
        <taxon>Rhodospirillales</taxon>
        <taxon>Azospirillaceae</taxon>
        <taxon>Azospirillum</taxon>
    </lineage>
</organism>
<protein>
    <submittedName>
        <fullName evidence="1">Uncharacterized protein</fullName>
    </submittedName>
</protein>
<name>A0A2S2D041_9PROT</name>
<reference evidence="2" key="1">
    <citation type="submission" date="2018-05" db="EMBL/GenBank/DDBJ databases">
        <title>Azospirillum thermophila sp. nov., a novel isolated from hot spring.</title>
        <authorList>
            <person name="Zhao Z."/>
        </authorList>
    </citation>
    <scope>NUCLEOTIDE SEQUENCE [LARGE SCALE GENOMIC DNA]</scope>
    <source>
        <strain evidence="2">CFH 70021</strain>
        <plasmid evidence="2">unnamed3</plasmid>
    </source>
</reference>
<evidence type="ECO:0000313" key="1">
    <source>
        <dbReference type="EMBL" id="AWK90133.1"/>
    </source>
</evidence>
<keyword evidence="1" id="KW-0614">Plasmid</keyword>
<dbReference type="KEGG" id="azz:DEW08_28125"/>
<accession>A0A2S2D041</accession>
<geneLocation type="plasmid" evidence="1 2">
    <name>unnamed3</name>
</geneLocation>
<keyword evidence="2" id="KW-1185">Reference proteome</keyword>
<dbReference type="Proteomes" id="UP000245629">
    <property type="component" value="Plasmid unnamed3"/>
</dbReference>
<proteinExistence type="predicted"/>
<sequence length="82" mass="9041">MNLHALANTMVQTTLAVEKTAAGLPNADETDLARRLMTEPDVVWHICETYARTASVAMEQLPISQLRGLISEIFLAKLPAYD</sequence>
<gene>
    <name evidence="1" type="ORF">DEW08_28125</name>
</gene>
<dbReference type="AlphaFoldDB" id="A0A2S2D041"/>